<dbReference type="InterPro" id="IPR025961">
    <property type="entry name" value="Metal_resist"/>
</dbReference>
<dbReference type="RefSeq" id="WP_104830454.1">
    <property type="nucleotide sequence ID" value="NZ_PJCH01000009.1"/>
</dbReference>
<feature type="region of interest" description="Disordered" evidence="1">
    <location>
        <begin position="151"/>
        <end position="190"/>
    </location>
</feature>
<feature type="compositionally biased region" description="Basic and acidic residues" evidence="1">
    <location>
        <begin position="171"/>
        <end position="181"/>
    </location>
</feature>
<protein>
    <recommendedName>
        <fullName evidence="4">Periplasmic heavy metal sensor</fullName>
    </recommendedName>
</protein>
<dbReference type="Gene3D" id="1.20.120.1490">
    <property type="match status" value="1"/>
</dbReference>
<comment type="caution">
    <text evidence="2">The sequence shown here is derived from an EMBL/GenBank/DDBJ whole genome shotgun (WGS) entry which is preliminary data.</text>
</comment>
<evidence type="ECO:0008006" key="4">
    <source>
        <dbReference type="Google" id="ProtNLM"/>
    </source>
</evidence>
<evidence type="ECO:0000256" key="1">
    <source>
        <dbReference type="SAM" id="MobiDB-lite"/>
    </source>
</evidence>
<organism evidence="2 3">
    <name type="scientific">Hyphococcus luteus</name>
    <dbReference type="NCBI Taxonomy" id="2058213"/>
    <lineage>
        <taxon>Bacteria</taxon>
        <taxon>Pseudomonadati</taxon>
        <taxon>Pseudomonadota</taxon>
        <taxon>Alphaproteobacteria</taxon>
        <taxon>Parvularculales</taxon>
        <taxon>Parvularculaceae</taxon>
        <taxon>Hyphococcus</taxon>
    </lineage>
</organism>
<accession>A0A2S7K442</accession>
<gene>
    <name evidence="2" type="ORF">CW354_12605</name>
</gene>
<dbReference type="Proteomes" id="UP000239504">
    <property type="component" value="Unassembled WGS sequence"/>
</dbReference>
<dbReference type="Pfam" id="PF13801">
    <property type="entry name" value="Metal_resist"/>
    <property type="match status" value="1"/>
</dbReference>
<dbReference type="AlphaFoldDB" id="A0A2S7K442"/>
<evidence type="ECO:0000313" key="3">
    <source>
        <dbReference type="Proteomes" id="UP000239504"/>
    </source>
</evidence>
<proteinExistence type="predicted"/>
<evidence type="ECO:0000313" key="2">
    <source>
        <dbReference type="EMBL" id="PQA87267.1"/>
    </source>
</evidence>
<keyword evidence="3" id="KW-1185">Reference proteome</keyword>
<reference evidence="2 3" key="1">
    <citation type="submission" date="2017-12" db="EMBL/GenBank/DDBJ databases">
        <authorList>
            <person name="Hurst M.R.H."/>
        </authorList>
    </citation>
    <scope>NUCLEOTIDE SEQUENCE [LARGE SCALE GENOMIC DNA]</scope>
    <source>
        <strain evidence="2 3">SY-3-19</strain>
    </source>
</reference>
<sequence>MGRGVAIALGALLFISLGLNVFALGHLSGRMIAGRHAGPPPHSEGHRPRGGFEDPLKIMRYAEELSPELRQQFRESFRAQLPQMREEYRKMHQLRGDLSGLMSAEEWDGAAIDAKLEEIRAVEDRQQKAFIDAFIGVFEALPAEERKALIDAANEKRAERRKRWKERVKHRREDFGPEKDGGMPPPPEEN</sequence>
<dbReference type="EMBL" id="PJCH01000009">
    <property type="protein sequence ID" value="PQA87267.1"/>
    <property type="molecule type" value="Genomic_DNA"/>
</dbReference>
<feature type="compositionally biased region" description="Basic residues" evidence="1">
    <location>
        <begin position="159"/>
        <end position="170"/>
    </location>
</feature>
<name>A0A2S7K442_9PROT</name>